<dbReference type="RefSeq" id="WP_125576389.1">
    <property type="nucleotide sequence ID" value="NZ_JBHTOF010000022.1"/>
</dbReference>
<protein>
    <submittedName>
        <fullName evidence="2">TcpE family conjugal transfer membrane protein</fullName>
    </submittedName>
</protein>
<evidence type="ECO:0000313" key="2">
    <source>
        <dbReference type="EMBL" id="MFD1465005.1"/>
    </source>
</evidence>
<reference evidence="3" key="1">
    <citation type="journal article" date="2019" name="Int. J. Syst. Evol. Microbiol.">
        <title>The Global Catalogue of Microorganisms (GCM) 10K type strain sequencing project: providing services to taxonomists for standard genome sequencing and annotation.</title>
        <authorList>
            <consortium name="The Broad Institute Genomics Platform"/>
            <consortium name="The Broad Institute Genome Sequencing Center for Infectious Disease"/>
            <person name="Wu L."/>
            <person name="Ma J."/>
        </authorList>
    </citation>
    <scope>NUCLEOTIDE SEQUENCE [LARGE SCALE GENOMIC DNA]</scope>
    <source>
        <strain evidence="3">CCM 8951</strain>
    </source>
</reference>
<feature type="transmembrane region" description="Helical" evidence="1">
    <location>
        <begin position="54"/>
        <end position="74"/>
    </location>
</feature>
<dbReference type="Proteomes" id="UP001597244">
    <property type="component" value="Unassembled WGS sequence"/>
</dbReference>
<keyword evidence="1" id="KW-1133">Transmembrane helix</keyword>
<comment type="caution">
    <text evidence="2">The sequence shown here is derived from an EMBL/GenBank/DDBJ whole genome shotgun (WGS) entry which is preliminary data.</text>
</comment>
<keyword evidence="1" id="KW-0812">Transmembrane</keyword>
<keyword evidence="3" id="KW-1185">Reference proteome</keyword>
<dbReference type="Pfam" id="PF12648">
    <property type="entry name" value="TcpE"/>
    <property type="match status" value="1"/>
</dbReference>
<evidence type="ECO:0000313" key="3">
    <source>
        <dbReference type="Proteomes" id="UP001597244"/>
    </source>
</evidence>
<name>A0ABW4DK10_9LACO</name>
<dbReference type="InterPro" id="IPR025608">
    <property type="entry name" value="TcpE"/>
</dbReference>
<evidence type="ECO:0000256" key="1">
    <source>
        <dbReference type="SAM" id="Phobius"/>
    </source>
</evidence>
<dbReference type="EMBL" id="JBHTOF010000022">
    <property type="protein sequence ID" value="MFD1465005.1"/>
    <property type="molecule type" value="Genomic_DNA"/>
</dbReference>
<organism evidence="2 3">
    <name type="scientific">Lapidilactobacillus mulanensis</name>
    <dbReference type="NCBI Taxonomy" id="2485999"/>
    <lineage>
        <taxon>Bacteria</taxon>
        <taxon>Bacillati</taxon>
        <taxon>Bacillota</taxon>
        <taxon>Bacilli</taxon>
        <taxon>Lactobacillales</taxon>
        <taxon>Lactobacillaceae</taxon>
        <taxon>Lapidilactobacillus</taxon>
    </lineage>
</organism>
<accession>A0ABW4DK10</accession>
<sequence>MAKYNYRQIMNEPIVIQQLTDRLSLPKPIAISTIIVFGLTAAVLYFVFNDVIWLINGVVPGTFILVYLGIPYGATKILGMLKFDGLKMSQYLSSRFNYWWQVKRKHKQVYQGVLVDSIDDEVIFTSVKKAQIQQRK</sequence>
<keyword evidence="1" id="KW-0472">Membrane</keyword>
<proteinExistence type="predicted"/>
<feature type="transmembrane region" description="Helical" evidence="1">
    <location>
        <begin position="29"/>
        <end position="48"/>
    </location>
</feature>
<gene>
    <name evidence="2" type="ORF">ACFQ4L_02725</name>
</gene>